<gene>
    <name evidence="2" type="ORF">BZB76_2182</name>
</gene>
<keyword evidence="1" id="KW-0812">Transmembrane</keyword>
<dbReference type="Proteomes" id="UP000274601">
    <property type="component" value="Unassembled WGS sequence"/>
</dbReference>
<feature type="transmembrane region" description="Helical" evidence="1">
    <location>
        <begin position="82"/>
        <end position="100"/>
    </location>
</feature>
<keyword evidence="3" id="KW-1185">Reference proteome</keyword>
<dbReference type="RefSeq" id="WP_121434091.1">
    <property type="nucleotide sequence ID" value="NZ_RBWU01000002.1"/>
</dbReference>
<comment type="caution">
    <text evidence="2">The sequence shown here is derived from an EMBL/GenBank/DDBJ whole genome shotgun (WGS) entry which is preliminary data.</text>
</comment>
<protein>
    <submittedName>
        <fullName evidence="2">Uncharacterized protein DUF3618</fullName>
    </submittedName>
</protein>
<dbReference type="OrthoDB" id="3218417at2"/>
<evidence type="ECO:0000313" key="3">
    <source>
        <dbReference type="Proteomes" id="UP000274601"/>
    </source>
</evidence>
<dbReference type="EMBL" id="RBWU01000002">
    <property type="protein sequence ID" value="RKS76818.1"/>
    <property type="molecule type" value="Genomic_DNA"/>
</dbReference>
<evidence type="ECO:0000256" key="1">
    <source>
        <dbReference type="SAM" id="Phobius"/>
    </source>
</evidence>
<keyword evidence="1" id="KW-1133">Transmembrane helix</keyword>
<organism evidence="2 3">
    <name type="scientific">Actinomadura pelletieri DSM 43383</name>
    <dbReference type="NCBI Taxonomy" id="1120940"/>
    <lineage>
        <taxon>Bacteria</taxon>
        <taxon>Bacillati</taxon>
        <taxon>Actinomycetota</taxon>
        <taxon>Actinomycetes</taxon>
        <taxon>Streptosporangiales</taxon>
        <taxon>Thermomonosporaceae</taxon>
        <taxon>Actinomadura</taxon>
    </lineage>
</organism>
<dbReference type="AlphaFoldDB" id="A0A495QTN6"/>
<proteinExistence type="predicted"/>
<sequence>MADSARSPDELEREIEIRRQRLARTVDEFAARVSPKNVAQRGTERLKEEAGQVARAVGAIMRPDDAAVEAKDPAGGGPDKRLVLVGVGAAVTVTALILWGRRRRRR</sequence>
<reference evidence="2 3" key="1">
    <citation type="submission" date="2018-10" db="EMBL/GenBank/DDBJ databases">
        <title>Genomic Encyclopedia of Archaeal and Bacterial Type Strains, Phase II (KMG-II): from individual species to whole genera.</title>
        <authorList>
            <person name="Goeker M."/>
        </authorList>
    </citation>
    <scope>NUCLEOTIDE SEQUENCE [LARGE SCALE GENOMIC DNA]</scope>
    <source>
        <strain evidence="2 3">DSM 43383</strain>
    </source>
</reference>
<dbReference type="InterPro" id="IPR022062">
    <property type="entry name" value="DUF3618"/>
</dbReference>
<accession>A0A495QTN6</accession>
<keyword evidence="1" id="KW-0472">Membrane</keyword>
<dbReference type="Pfam" id="PF12277">
    <property type="entry name" value="DUF3618"/>
    <property type="match status" value="1"/>
</dbReference>
<name>A0A495QTN6_9ACTN</name>
<evidence type="ECO:0000313" key="2">
    <source>
        <dbReference type="EMBL" id="RKS76818.1"/>
    </source>
</evidence>